<dbReference type="HOGENOM" id="CLU_2207388_0_0_3"/>
<organism evidence="2 3">
    <name type="scientific">Phormidium nigroviride PCC 7112</name>
    <dbReference type="NCBI Taxonomy" id="179408"/>
    <lineage>
        <taxon>Bacteria</taxon>
        <taxon>Bacillati</taxon>
        <taxon>Cyanobacteriota</taxon>
        <taxon>Cyanophyceae</taxon>
        <taxon>Oscillatoriophycideae</taxon>
        <taxon>Oscillatoriales</taxon>
        <taxon>Oscillatoriaceae</taxon>
        <taxon>Phormidium</taxon>
    </lineage>
</organism>
<keyword evidence="3" id="KW-1185">Reference proteome</keyword>
<name>K9VQ42_9CYAN</name>
<proteinExistence type="predicted"/>
<dbReference type="EMBL" id="CP003614">
    <property type="protein sequence ID" value="AFZ10036.1"/>
    <property type="molecule type" value="Genomic_DNA"/>
</dbReference>
<gene>
    <name evidence="2" type="ORF">Osc7112_5828</name>
</gene>
<evidence type="ECO:0000256" key="1">
    <source>
        <dbReference type="SAM" id="Phobius"/>
    </source>
</evidence>
<sequence length="107" mass="11829">MAGNSELEQKSDGSRKKKEAIQSIVSAINNLLTVLAVAIIYSNRCRSRKFFSPPQPSPSKLGVRKKFTNDARIAIDKALASCGYLQKWLPTLTPIAKIEDLGMENFC</sequence>
<accession>K9VQ42</accession>
<evidence type="ECO:0000313" key="3">
    <source>
        <dbReference type="Proteomes" id="UP000010478"/>
    </source>
</evidence>
<protein>
    <submittedName>
        <fullName evidence="2">Uncharacterized protein</fullName>
    </submittedName>
</protein>
<evidence type="ECO:0000313" key="2">
    <source>
        <dbReference type="EMBL" id="AFZ10036.1"/>
    </source>
</evidence>
<dbReference type="KEGG" id="oni:Osc7112_5828"/>
<feature type="transmembrane region" description="Helical" evidence="1">
    <location>
        <begin position="20"/>
        <end position="41"/>
    </location>
</feature>
<keyword evidence="1" id="KW-0812">Transmembrane</keyword>
<reference evidence="2 3" key="1">
    <citation type="submission" date="2012-05" db="EMBL/GenBank/DDBJ databases">
        <title>Finished chromosome of genome of Oscillatoria sp. PCC 7112.</title>
        <authorList>
            <consortium name="US DOE Joint Genome Institute"/>
            <person name="Gugger M."/>
            <person name="Coursin T."/>
            <person name="Rippka R."/>
            <person name="Tandeau De Marsac N."/>
            <person name="Huntemann M."/>
            <person name="Wei C.-L."/>
            <person name="Han J."/>
            <person name="Detter J.C."/>
            <person name="Han C."/>
            <person name="Tapia R."/>
            <person name="Davenport K."/>
            <person name="Daligault H."/>
            <person name="Erkkila T."/>
            <person name="Gu W."/>
            <person name="Munk A.C.C."/>
            <person name="Teshima H."/>
            <person name="Xu Y."/>
            <person name="Chain P."/>
            <person name="Chen A."/>
            <person name="Krypides N."/>
            <person name="Mavromatis K."/>
            <person name="Markowitz V."/>
            <person name="Szeto E."/>
            <person name="Ivanova N."/>
            <person name="Mikhailova N."/>
            <person name="Ovchinnikova G."/>
            <person name="Pagani I."/>
            <person name="Pati A."/>
            <person name="Goodwin L."/>
            <person name="Peters L."/>
            <person name="Pitluck S."/>
            <person name="Woyke T."/>
            <person name="Kerfeld C."/>
        </authorList>
    </citation>
    <scope>NUCLEOTIDE SEQUENCE [LARGE SCALE GENOMIC DNA]</scope>
    <source>
        <strain evidence="2 3">PCC 7112</strain>
    </source>
</reference>
<dbReference type="Proteomes" id="UP000010478">
    <property type="component" value="Chromosome"/>
</dbReference>
<keyword evidence="1" id="KW-1133">Transmembrane helix</keyword>
<keyword evidence="1" id="KW-0472">Membrane</keyword>
<dbReference type="AlphaFoldDB" id="K9VQ42"/>